<evidence type="ECO:0000313" key="2">
    <source>
        <dbReference type="Proteomes" id="UP000236664"/>
    </source>
</evidence>
<evidence type="ECO:0000313" key="1">
    <source>
        <dbReference type="EMBL" id="PNP59656.1"/>
    </source>
</evidence>
<reference evidence="1 2" key="1">
    <citation type="submission" date="2017-06" db="EMBL/GenBank/DDBJ databases">
        <title>Genome of Fusarium nygamai isolate CS10214.</title>
        <authorList>
            <person name="Gardiner D.M."/>
            <person name="Obanor F."/>
            <person name="Kazan K."/>
        </authorList>
    </citation>
    <scope>NUCLEOTIDE SEQUENCE [LARGE SCALE GENOMIC DNA]</scope>
    <source>
        <strain evidence="1 2">CS10214</strain>
    </source>
</reference>
<dbReference type="Proteomes" id="UP000236664">
    <property type="component" value="Unassembled WGS sequence"/>
</dbReference>
<keyword evidence="2" id="KW-1185">Reference proteome</keyword>
<sequence>MTVDEKGQYIHVFLRKKDNVTNPEAKLPKLKERNDDWDYELHNGGTILQLKNRIRFNPFSCMADVTDLVSKSGLGESWRQSHYVVKSEATGITEEDKKKASTC</sequence>
<organism evidence="1 2">
    <name type="scientific">Gibberella nygamai</name>
    <name type="common">Bean root rot disease fungus</name>
    <name type="synonym">Fusarium nygamai</name>
    <dbReference type="NCBI Taxonomy" id="42673"/>
    <lineage>
        <taxon>Eukaryota</taxon>
        <taxon>Fungi</taxon>
        <taxon>Dikarya</taxon>
        <taxon>Ascomycota</taxon>
        <taxon>Pezizomycotina</taxon>
        <taxon>Sordariomycetes</taxon>
        <taxon>Hypocreomycetidae</taxon>
        <taxon>Hypocreales</taxon>
        <taxon>Nectriaceae</taxon>
        <taxon>Fusarium</taxon>
        <taxon>Fusarium fujikuroi species complex</taxon>
    </lineage>
</organism>
<dbReference type="EMBL" id="MTQA01000418">
    <property type="protein sequence ID" value="PNP59656.1"/>
    <property type="molecule type" value="Genomic_DNA"/>
</dbReference>
<dbReference type="OrthoDB" id="3553147at2759"/>
<dbReference type="AlphaFoldDB" id="A0A2K0UPE4"/>
<accession>A0A2K0UPE4</accession>
<name>A0A2K0UPE4_GIBNY</name>
<proteinExistence type="predicted"/>
<gene>
    <name evidence="1" type="ORF">FNYG_14866</name>
</gene>
<protein>
    <submittedName>
        <fullName evidence="1">Uncharacterized protein</fullName>
    </submittedName>
</protein>
<comment type="caution">
    <text evidence="1">The sequence shown here is derived from an EMBL/GenBank/DDBJ whole genome shotgun (WGS) entry which is preliminary data.</text>
</comment>